<accession>A0A0K1Y5T3</accession>
<organism evidence="1 2">
    <name type="scientific">Klebsiella phage JD18</name>
    <dbReference type="NCBI Taxonomy" id="1698360"/>
    <lineage>
        <taxon>Viruses</taxon>
        <taxon>Duplodnaviria</taxon>
        <taxon>Heunggongvirae</taxon>
        <taxon>Uroviricota</taxon>
        <taxon>Caudoviricetes</taxon>
        <taxon>Pantevenvirales</taxon>
        <taxon>Straboviridae</taxon>
        <taxon>Tevenvirinae</taxon>
        <taxon>Jiaodavirus</taxon>
        <taxon>Jiaodavirus jd18</taxon>
    </lineage>
</organism>
<evidence type="ECO:0000313" key="2">
    <source>
        <dbReference type="Proteomes" id="UP000204179"/>
    </source>
</evidence>
<dbReference type="EMBL" id="KT239446">
    <property type="protein sequence ID" value="AKY02146.1"/>
    <property type="molecule type" value="Genomic_DNA"/>
</dbReference>
<name>A0A0K1Y5T3_9CAUD</name>
<gene>
    <name evidence="1" type="ORF">JD18_275</name>
</gene>
<dbReference type="KEGG" id="vg:26518690"/>
<dbReference type="Proteomes" id="UP000204179">
    <property type="component" value="Segment"/>
</dbReference>
<dbReference type="RefSeq" id="YP_009190856.1">
    <property type="nucleotide sequence ID" value="NC_028686.1"/>
</dbReference>
<proteinExistence type="predicted"/>
<reference evidence="1 2" key="1">
    <citation type="submission" date="2015-07" db="EMBL/GenBank/DDBJ databases">
        <title>Isolation and characterization of JD18-a novel lytic bacteriophage for Klebsiella pneumoniae.</title>
        <authorList>
            <person name="Fan J."/>
            <person name="Zhang X."/>
            <person name="Guo X."/>
            <person name="He P."/>
            <person name="Zhang Y."/>
        </authorList>
    </citation>
    <scope>NUCLEOTIDE SEQUENCE [LARGE SCALE GENOMIC DNA]</scope>
</reference>
<sequence>MEDFEFDENFEEWFNREIIPEISPTMVLVAKALMAKGWDAGYMFGVDVGCEISHR</sequence>
<dbReference type="GeneID" id="26518690"/>
<keyword evidence="2" id="KW-1185">Reference proteome</keyword>
<evidence type="ECO:0000313" key="1">
    <source>
        <dbReference type="EMBL" id="AKY02146.1"/>
    </source>
</evidence>
<protein>
    <submittedName>
        <fullName evidence="1">Uncharacterized protein</fullName>
    </submittedName>
</protein>